<dbReference type="Pfam" id="PF13306">
    <property type="entry name" value="LRR_5"/>
    <property type="match status" value="1"/>
</dbReference>
<dbReference type="SUPFAM" id="SSF52058">
    <property type="entry name" value="L domain-like"/>
    <property type="match status" value="1"/>
</dbReference>
<organism evidence="1 2">
    <name type="scientific">Chaetoceros tenuissimus</name>
    <dbReference type="NCBI Taxonomy" id="426638"/>
    <lineage>
        <taxon>Eukaryota</taxon>
        <taxon>Sar</taxon>
        <taxon>Stramenopiles</taxon>
        <taxon>Ochrophyta</taxon>
        <taxon>Bacillariophyta</taxon>
        <taxon>Coscinodiscophyceae</taxon>
        <taxon>Chaetocerotophycidae</taxon>
        <taxon>Chaetocerotales</taxon>
        <taxon>Chaetocerotaceae</taxon>
        <taxon>Chaetoceros</taxon>
    </lineage>
</organism>
<keyword evidence="2" id="KW-1185">Reference proteome</keyword>
<dbReference type="AlphaFoldDB" id="A0AAD3CSQ9"/>
<reference evidence="1 2" key="1">
    <citation type="journal article" date="2021" name="Sci. Rep.">
        <title>The genome of the diatom Chaetoceros tenuissimus carries an ancient integrated fragment of an extant virus.</title>
        <authorList>
            <person name="Hongo Y."/>
            <person name="Kimura K."/>
            <person name="Takaki Y."/>
            <person name="Yoshida Y."/>
            <person name="Baba S."/>
            <person name="Kobayashi G."/>
            <person name="Nagasaki K."/>
            <person name="Hano T."/>
            <person name="Tomaru Y."/>
        </authorList>
    </citation>
    <scope>NUCLEOTIDE SEQUENCE [LARGE SCALE GENOMIC DNA]</scope>
    <source>
        <strain evidence="1 2">NIES-3715</strain>
    </source>
</reference>
<dbReference type="Gene3D" id="3.80.10.10">
    <property type="entry name" value="Ribonuclease Inhibitor"/>
    <property type="match status" value="1"/>
</dbReference>
<gene>
    <name evidence="1" type="ORF">CTEN210_06636</name>
</gene>
<evidence type="ECO:0000313" key="2">
    <source>
        <dbReference type="Proteomes" id="UP001054902"/>
    </source>
</evidence>
<name>A0AAD3CSQ9_9STRA</name>
<evidence type="ECO:0008006" key="3">
    <source>
        <dbReference type="Google" id="ProtNLM"/>
    </source>
</evidence>
<protein>
    <recommendedName>
        <fullName evidence="3">Leucine-rich repeat domain-containing protein</fullName>
    </recommendedName>
</protein>
<evidence type="ECO:0000313" key="1">
    <source>
        <dbReference type="EMBL" id="GFH50160.1"/>
    </source>
</evidence>
<dbReference type="InterPro" id="IPR026906">
    <property type="entry name" value="LRR_5"/>
</dbReference>
<dbReference type="EMBL" id="BLLK01000038">
    <property type="protein sequence ID" value="GFH50160.1"/>
    <property type="molecule type" value="Genomic_DNA"/>
</dbReference>
<sequence length="273" mass="31766">MRVQNEEWRRFIPGSRMCQGKKTLFYNGEKLWEEVEDGGEIRYLIYDEEEQRSWEMIIVLPGVEEIPWQTFATLSKIETVIMSDSLKRIKNEAFVGCVNLSFVKLSRNLEFIGESAFEDCKYLSSIFIPPSCTKISDLAFLGCKKLIIMNVPQHSRLGWNTIEETSLFDDSPLEKSSRYDEDDIDKVNRWVKSFNKGREFSLHRLCCSTYEDEIFPIQEQIYEAVKEHGPKVLQKENKIGITPLKYLEENPYLENIDEMKMGKDGAGGRLKVS</sequence>
<proteinExistence type="predicted"/>
<dbReference type="Proteomes" id="UP001054902">
    <property type="component" value="Unassembled WGS sequence"/>
</dbReference>
<dbReference type="InterPro" id="IPR032675">
    <property type="entry name" value="LRR_dom_sf"/>
</dbReference>
<comment type="caution">
    <text evidence="1">The sequence shown here is derived from an EMBL/GenBank/DDBJ whole genome shotgun (WGS) entry which is preliminary data.</text>
</comment>
<accession>A0AAD3CSQ9</accession>